<dbReference type="AlphaFoldDB" id="A0AAD2FFX0"/>
<name>A0AAD2FFX0_9STRA</name>
<comment type="caution">
    <text evidence="2">The sequence shown here is derived from an EMBL/GenBank/DDBJ whole genome shotgun (WGS) entry which is preliminary data.</text>
</comment>
<protein>
    <submittedName>
        <fullName evidence="2">Uncharacterized protein</fullName>
    </submittedName>
</protein>
<dbReference type="Proteomes" id="UP001295423">
    <property type="component" value="Unassembled WGS sequence"/>
</dbReference>
<feature type="region of interest" description="Disordered" evidence="1">
    <location>
        <begin position="67"/>
        <end position="101"/>
    </location>
</feature>
<keyword evidence="3" id="KW-1185">Reference proteome</keyword>
<dbReference type="EMBL" id="CAKOGP040000453">
    <property type="protein sequence ID" value="CAJ1935343.1"/>
    <property type="molecule type" value="Genomic_DNA"/>
</dbReference>
<sequence length="101" mass="11138">MSSPLQIYFSNLKQQHRLDDIVVVEDRSPSSLPRRKVVMSNMVGMRSEESSSSSSLCEIITQPLIATEDATMKTHDSNKSNNNTAKPMPSPIRMKIAASSA</sequence>
<evidence type="ECO:0000313" key="2">
    <source>
        <dbReference type="EMBL" id="CAJ1935343.1"/>
    </source>
</evidence>
<reference evidence="2" key="1">
    <citation type="submission" date="2023-08" db="EMBL/GenBank/DDBJ databases">
        <authorList>
            <person name="Audoor S."/>
            <person name="Bilcke G."/>
        </authorList>
    </citation>
    <scope>NUCLEOTIDE SEQUENCE</scope>
</reference>
<evidence type="ECO:0000256" key="1">
    <source>
        <dbReference type="SAM" id="MobiDB-lite"/>
    </source>
</evidence>
<organism evidence="2 3">
    <name type="scientific">Cylindrotheca closterium</name>
    <dbReference type="NCBI Taxonomy" id="2856"/>
    <lineage>
        <taxon>Eukaryota</taxon>
        <taxon>Sar</taxon>
        <taxon>Stramenopiles</taxon>
        <taxon>Ochrophyta</taxon>
        <taxon>Bacillariophyta</taxon>
        <taxon>Bacillariophyceae</taxon>
        <taxon>Bacillariophycidae</taxon>
        <taxon>Bacillariales</taxon>
        <taxon>Bacillariaceae</taxon>
        <taxon>Cylindrotheca</taxon>
    </lineage>
</organism>
<accession>A0AAD2FFX0</accession>
<proteinExistence type="predicted"/>
<gene>
    <name evidence="2" type="ORF">CYCCA115_LOCUS4678</name>
</gene>
<evidence type="ECO:0000313" key="3">
    <source>
        <dbReference type="Proteomes" id="UP001295423"/>
    </source>
</evidence>